<dbReference type="Proteomes" id="UP001164746">
    <property type="component" value="Chromosome 3"/>
</dbReference>
<feature type="compositionally biased region" description="Basic residues" evidence="1">
    <location>
        <begin position="617"/>
        <end position="627"/>
    </location>
</feature>
<reference evidence="2" key="1">
    <citation type="submission" date="2022-11" db="EMBL/GenBank/DDBJ databases">
        <title>Centuries of genome instability and evolution in soft-shell clam transmissible cancer (bioRxiv).</title>
        <authorList>
            <person name="Hart S.F.M."/>
            <person name="Yonemitsu M.A."/>
            <person name="Giersch R.M."/>
            <person name="Beal B.F."/>
            <person name="Arriagada G."/>
            <person name="Davis B.W."/>
            <person name="Ostrander E.A."/>
            <person name="Goff S.P."/>
            <person name="Metzger M.J."/>
        </authorList>
    </citation>
    <scope>NUCLEOTIDE SEQUENCE</scope>
    <source>
        <strain evidence="2">MELC-2E11</strain>
        <tissue evidence="2">Siphon/mantle</tissue>
    </source>
</reference>
<feature type="region of interest" description="Disordered" evidence="1">
    <location>
        <begin position="430"/>
        <end position="450"/>
    </location>
</feature>
<sequence>MASSQLNSDNFMGGIVSSSFIPQDVGSPFAIGEEPSEDPDSQKAADKLSSFLLSGKPAVSSGWGAGAPGNQTDEDKLIHLTCTDEGKSTNINKTEEYNSGYSGLSILPWEEFVFNPRALNDLFYAESNRKITYDPDEVNVFFHGRNVMPPTIGDISENGKCWNIMVENIAQLRKVRTLLCEKSSVFGVTLNYKPKRFAKPERAPCLVMLDPSKGTTGDRLYTALTKAMDAIHSGRRFCVEINLNGCVERWCRSVLLTECEVEGARMVVTNGEEYETMGRAEKIVCCLFCFPVWALQTCIYKIHRTVAYDDFTISFDAEDMFLHGAVADLTCQRDFIFKAITDQDQDHVFRTRCAEQTDEKTLQTLGSYKFVCVKKVEKMDDEEETIKEHTTTSFGDLVNKRKEKVLAKDAKKRSTGIVKNTSMTFDEAKSKESSSGYINDDTRGKLQGATSSKDGVVNKAFAHDDKSKEIEDVTVSPRIPELKSVVGQQGDDVNLDVIDESKEALSDSITSVSETDSAIFEMSKSVSGVRKNISSKSLTAVCSFEINDYDLADDESSDDDEFQTKPSLLKNTESKENLFDELAKINKTLPTAKQVPLASSEIDHSEHKDEHGDAKKNKDRKKHKVGKVLKDLTKTTKATKMSLPSEEDTKYKEA</sequence>
<keyword evidence="3" id="KW-1185">Reference proteome</keyword>
<gene>
    <name evidence="2" type="ORF">MAR_023873</name>
</gene>
<feature type="compositionally biased region" description="Basic and acidic residues" evidence="1">
    <location>
        <begin position="601"/>
        <end position="616"/>
    </location>
</feature>
<feature type="non-terminal residue" evidence="2">
    <location>
        <position position="654"/>
    </location>
</feature>
<evidence type="ECO:0000313" key="3">
    <source>
        <dbReference type="Proteomes" id="UP001164746"/>
    </source>
</evidence>
<evidence type="ECO:0000313" key="2">
    <source>
        <dbReference type="EMBL" id="WAQ99500.1"/>
    </source>
</evidence>
<evidence type="ECO:0000256" key="1">
    <source>
        <dbReference type="SAM" id="MobiDB-lite"/>
    </source>
</evidence>
<dbReference type="EMBL" id="CP111014">
    <property type="protein sequence ID" value="WAQ99500.1"/>
    <property type="molecule type" value="Genomic_DNA"/>
</dbReference>
<feature type="region of interest" description="Disordered" evidence="1">
    <location>
        <begin position="26"/>
        <end position="47"/>
    </location>
</feature>
<name>A0ABY7DX38_MYAAR</name>
<proteinExistence type="predicted"/>
<protein>
    <submittedName>
        <fullName evidence="2">Uncharacterized protein</fullName>
    </submittedName>
</protein>
<organism evidence="2 3">
    <name type="scientific">Mya arenaria</name>
    <name type="common">Soft-shell clam</name>
    <dbReference type="NCBI Taxonomy" id="6604"/>
    <lineage>
        <taxon>Eukaryota</taxon>
        <taxon>Metazoa</taxon>
        <taxon>Spiralia</taxon>
        <taxon>Lophotrochozoa</taxon>
        <taxon>Mollusca</taxon>
        <taxon>Bivalvia</taxon>
        <taxon>Autobranchia</taxon>
        <taxon>Heteroconchia</taxon>
        <taxon>Euheterodonta</taxon>
        <taxon>Imparidentia</taxon>
        <taxon>Neoheterodontei</taxon>
        <taxon>Myida</taxon>
        <taxon>Myoidea</taxon>
        <taxon>Myidae</taxon>
        <taxon>Mya</taxon>
    </lineage>
</organism>
<accession>A0ABY7DX38</accession>
<feature type="region of interest" description="Disordered" evidence="1">
    <location>
        <begin position="590"/>
        <end position="654"/>
    </location>
</feature>